<sequence length="241" mass="26838">MSFWKKVQEIGKKATEVAAELGTEGQKRLAEYQQQAEEQRKVAEAEQAARKAEQDALLAQHVPAVVKFNVSANYHGGYPGLPDIIDGGHLYLGQEELVWLKLPTVLRIPYLDIYDLDLDNFKVSMVRSLIAGGADNDVHRLKNTVVVICRINGVKQRVKFEVWGGLSVHSGALNAQKVIDHLAEFRHLFVQDHAPAPLPGPTPTATPSVMDELERLAQMRERGLLGDEEFKAFKAKLLARL</sequence>
<name>A0ABR6N1J2_9DEIO</name>
<gene>
    <name evidence="2" type="ORF">HNQ10_003938</name>
</gene>
<keyword evidence="1" id="KW-0175">Coiled coil</keyword>
<dbReference type="RefSeq" id="WP_184117673.1">
    <property type="nucleotide sequence ID" value="NZ_BSUI01000038.1"/>
</dbReference>
<evidence type="ECO:0008006" key="4">
    <source>
        <dbReference type="Google" id="ProtNLM"/>
    </source>
</evidence>
<keyword evidence="3" id="KW-1185">Reference proteome</keyword>
<protein>
    <recommendedName>
        <fullName evidence="4">SHOCT domain-containing protein</fullName>
    </recommendedName>
</protein>
<organism evidence="2 3">
    <name type="scientific">Deinococcus metallilatus</name>
    <dbReference type="NCBI Taxonomy" id="1211322"/>
    <lineage>
        <taxon>Bacteria</taxon>
        <taxon>Thermotogati</taxon>
        <taxon>Deinococcota</taxon>
        <taxon>Deinococci</taxon>
        <taxon>Deinococcales</taxon>
        <taxon>Deinococcaceae</taxon>
        <taxon>Deinococcus</taxon>
    </lineage>
</organism>
<accession>A0ABR6N1J2</accession>
<comment type="caution">
    <text evidence="2">The sequence shown here is derived from an EMBL/GenBank/DDBJ whole genome shotgun (WGS) entry which is preliminary data.</text>
</comment>
<proteinExistence type="predicted"/>
<reference evidence="2 3" key="1">
    <citation type="submission" date="2020-08" db="EMBL/GenBank/DDBJ databases">
        <title>Genomic Encyclopedia of Type Strains, Phase IV (KMG-IV): sequencing the most valuable type-strain genomes for metagenomic binning, comparative biology and taxonomic classification.</title>
        <authorList>
            <person name="Goeker M."/>
        </authorList>
    </citation>
    <scope>NUCLEOTIDE SEQUENCE [LARGE SCALE GENOMIC DNA]</scope>
    <source>
        <strain evidence="2 3">DSM 105434</strain>
    </source>
</reference>
<dbReference type="Proteomes" id="UP000536909">
    <property type="component" value="Unassembled WGS sequence"/>
</dbReference>
<evidence type="ECO:0000256" key="1">
    <source>
        <dbReference type="SAM" id="Coils"/>
    </source>
</evidence>
<dbReference type="EMBL" id="JACHFV010000017">
    <property type="protein sequence ID" value="MBB5297072.1"/>
    <property type="molecule type" value="Genomic_DNA"/>
</dbReference>
<feature type="coiled-coil region" evidence="1">
    <location>
        <begin position="26"/>
        <end position="55"/>
    </location>
</feature>
<evidence type="ECO:0000313" key="2">
    <source>
        <dbReference type="EMBL" id="MBB5297072.1"/>
    </source>
</evidence>
<evidence type="ECO:0000313" key="3">
    <source>
        <dbReference type="Proteomes" id="UP000536909"/>
    </source>
</evidence>